<dbReference type="HAMAP" id="MF_00134_B">
    <property type="entry name" value="IGPS_B"/>
    <property type="match status" value="1"/>
</dbReference>
<keyword evidence="7 15" id="KW-0028">Amino-acid biosynthesis</keyword>
<comment type="similarity">
    <text evidence="15">Belongs to the TrpC family.</text>
</comment>
<comment type="function">
    <text evidence="14">Bifunctional enzyme that catalyzes two sequential steps of tryptophan biosynthetic pathway. The first reaction is catalyzed by the isomerase, coded by the TrpF domain; the second reaction is catalyzed by the synthase, coded by the TrpC domain.</text>
</comment>
<keyword evidence="9 15" id="KW-0822">Tryptophan biosynthesis</keyword>
<evidence type="ECO:0000256" key="15">
    <source>
        <dbReference type="HAMAP-Rule" id="MF_00134"/>
    </source>
</evidence>
<comment type="similarity">
    <text evidence="5">In the N-terminal section; belongs to the TrpC family.</text>
</comment>
<dbReference type="InterPro" id="IPR045186">
    <property type="entry name" value="Indole-3-glycerol_P_synth"/>
</dbReference>
<dbReference type="InterPro" id="IPR001468">
    <property type="entry name" value="Indole-3-GlycerolPSynthase_CS"/>
</dbReference>
<dbReference type="Pfam" id="PF00218">
    <property type="entry name" value="IGPS"/>
    <property type="match status" value="1"/>
</dbReference>
<evidence type="ECO:0000256" key="7">
    <source>
        <dbReference type="ARBA" id="ARBA00022605"/>
    </source>
</evidence>
<proteinExistence type="inferred from homology"/>
<dbReference type="Pfam" id="PF00697">
    <property type="entry name" value="PRAI"/>
    <property type="match status" value="1"/>
</dbReference>
<comment type="pathway">
    <text evidence="4 15">Amino-acid biosynthesis; L-tryptophan biosynthesis; L-tryptophan from chorismate: step 4/5.</text>
</comment>
<dbReference type="EC" id="4.1.1.48" evidence="15"/>
<keyword evidence="10 15" id="KW-0057">Aromatic amino acid biosynthesis</keyword>
<reference evidence="19 20" key="1">
    <citation type="submission" date="2021-04" db="EMBL/GenBank/DDBJ databases">
        <title>Novel species identification of genus Shewanella.</title>
        <authorList>
            <person name="Liu G."/>
        </authorList>
    </citation>
    <scope>NUCLEOTIDE SEQUENCE [LARGE SCALE GENOMIC DNA]</scope>
    <source>
        <strain evidence="19 20">FJAT-54481</strain>
    </source>
</reference>
<sequence>MSNVLTRIVDTKTEHIASLKKRFPEESLRPQISHRSLYRALSGPKASFILECKKASPSKGLIRDDFDPQSIAATYSHYASAVSVLTDEQFFQGDFNFIPLVRSQVDQPILCKDFFISPYQIKLAAHQGADAILLMLSVLDNVQYRQLAAEAAKYRLDILTEVSNEEELHRAIALNAPLVGINNRNLRDLTTNIVNTERLAPKLPKDMLVISESGIYTHADVRQLAPLVNGFLVGSSLMAEDDLDLACRKLIFGHNKVCGITRSSDLHAAADAGAVYGGLIFAPQSSRKVTLEQALELAKSNREQKQHLLLVGVFVDAPTSEIVTVAVALKLDAVQLHGKEDDTALARLREGLDNAGMSATEIWKAIPVNAEGETAAISIPAHADRVLYDSKTGASFGGTGKAFNWQQPLPSKADAMLAGGLGPDNAAEAAEQGFFGLDFNSGVEVAPGIKDSDKIYDVLAAVRA</sequence>
<dbReference type="SUPFAM" id="SSF51366">
    <property type="entry name" value="Ribulose-phoshate binding barrel"/>
    <property type="match status" value="2"/>
</dbReference>
<keyword evidence="8 15" id="KW-0210">Decarboxylase</keyword>
<dbReference type="InterPro" id="IPR001240">
    <property type="entry name" value="PRAI_dom"/>
</dbReference>
<accession>A0ABX7YY94</accession>
<gene>
    <name evidence="19" type="primary">trpCF</name>
    <name evidence="15" type="synonym">trpC</name>
    <name evidence="16" type="synonym">trpF</name>
    <name evidence="19" type="ORF">KDN34_06960</name>
</gene>
<dbReference type="HAMAP" id="MF_00135">
    <property type="entry name" value="PRAI"/>
    <property type="match status" value="1"/>
</dbReference>
<evidence type="ECO:0000313" key="19">
    <source>
        <dbReference type="EMBL" id="QUN07161.1"/>
    </source>
</evidence>
<evidence type="ECO:0000256" key="10">
    <source>
        <dbReference type="ARBA" id="ARBA00023141"/>
    </source>
</evidence>
<comment type="similarity">
    <text evidence="6">In the C-terminal section; belongs to the TrpF family.</text>
</comment>
<feature type="domain" description="N-(5'phosphoribosyl) anthranilate isomerase (PRAI)" evidence="18">
    <location>
        <begin position="255"/>
        <end position="459"/>
    </location>
</feature>
<evidence type="ECO:0000256" key="1">
    <source>
        <dbReference type="ARBA" id="ARBA00001164"/>
    </source>
</evidence>
<protein>
    <recommendedName>
        <fullName evidence="15 16">Multifunctional fusion protein</fullName>
    </recommendedName>
    <domain>
        <recommendedName>
            <fullName evidence="15">Indole-3-glycerol phosphate synthase</fullName>
            <shortName evidence="15">IGPS</shortName>
            <ecNumber evidence="15">4.1.1.48</ecNumber>
        </recommendedName>
    </domain>
    <domain>
        <recommendedName>
            <fullName evidence="16">N-(5'-phosphoribosyl)anthranilate isomerase</fullName>
            <shortName evidence="16">PRAI</shortName>
            <ecNumber evidence="16">5.3.1.24</ecNumber>
        </recommendedName>
    </domain>
</protein>
<evidence type="ECO:0000256" key="3">
    <source>
        <dbReference type="ARBA" id="ARBA00004664"/>
    </source>
</evidence>
<dbReference type="CDD" id="cd00331">
    <property type="entry name" value="IGPS"/>
    <property type="match status" value="1"/>
</dbReference>
<comment type="pathway">
    <text evidence="3 16">Amino-acid biosynthesis; L-tryptophan biosynthesis; L-tryptophan from chorismate: step 3/5.</text>
</comment>
<evidence type="ECO:0000313" key="20">
    <source>
        <dbReference type="Proteomes" id="UP000679575"/>
    </source>
</evidence>
<dbReference type="PANTHER" id="PTHR22854">
    <property type="entry name" value="TRYPTOPHAN BIOSYNTHESIS PROTEIN"/>
    <property type="match status" value="1"/>
</dbReference>
<evidence type="ECO:0000256" key="8">
    <source>
        <dbReference type="ARBA" id="ARBA00022793"/>
    </source>
</evidence>
<evidence type="ECO:0000256" key="12">
    <source>
        <dbReference type="ARBA" id="ARBA00023239"/>
    </source>
</evidence>
<dbReference type="RefSeq" id="WP_212596164.1">
    <property type="nucleotide sequence ID" value="NZ_CP073587.1"/>
</dbReference>
<evidence type="ECO:0000256" key="5">
    <source>
        <dbReference type="ARBA" id="ARBA00007902"/>
    </source>
</evidence>
<dbReference type="InterPro" id="IPR013798">
    <property type="entry name" value="Indole-3-glycerol_P_synth_dom"/>
</dbReference>
<dbReference type="NCBIfam" id="NF006945">
    <property type="entry name" value="PRK09427.1"/>
    <property type="match status" value="1"/>
</dbReference>
<evidence type="ECO:0000256" key="4">
    <source>
        <dbReference type="ARBA" id="ARBA00004696"/>
    </source>
</evidence>
<name>A0ABX7YY94_9GAMM</name>
<evidence type="ECO:0000256" key="13">
    <source>
        <dbReference type="ARBA" id="ARBA00023268"/>
    </source>
</evidence>
<comment type="similarity">
    <text evidence="16">Belongs to the TrpF family.</text>
</comment>
<dbReference type="Proteomes" id="UP000679575">
    <property type="component" value="Chromosome"/>
</dbReference>
<evidence type="ECO:0000256" key="16">
    <source>
        <dbReference type="HAMAP-Rule" id="MF_00135"/>
    </source>
</evidence>
<dbReference type="PANTHER" id="PTHR22854:SF2">
    <property type="entry name" value="INDOLE-3-GLYCEROL-PHOSPHATE SYNTHASE"/>
    <property type="match status" value="1"/>
</dbReference>
<dbReference type="Gene3D" id="3.20.20.70">
    <property type="entry name" value="Aldolase class I"/>
    <property type="match status" value="2"/>
</dbReference>
<organism evidence="19 20">
    <name type="scientific">Shewanella yunxiaonensis</name>
    <dbReference type="NCBI Taxonomy" id="2829809"/>
    <lineage>
        <taxon>Bacteria</taxon>
        <taxon>Pseudomonadati</taxon>
        <taxon>Pseudomonadota</taxon>
        <taxon>Gammaproteobacteria</taxon>
        <taxon>Alteromonadales</taxon>
        <taxon>Shewanellaceae</taxon>
        <taxon>Shewanella</taxon>
    </lineage>
</organism>
<evidence type="ECO:0000256" key="11">
    <source>
        <dbReference type="ARBA" id="ARBA00023235"/>
    </source>
</evidence>
<keyword evidence="13" id="KW-0511">Multifunctional enzyme</keyword>
<dbReference type="InterPro" id="IPR011060">
    <property type="entry name" value="RibuloseP-bd_barrel"/>
</dbReference>
<keyword evidence="12 15" id="KW-0456">Lyase</keyword>
<dbReference type="GO" id="GO:0004640">
    <property type="term" value="F:phosphoribosylanthranilate isomerase activity"/>
    <property type="evidence" value="ECO:0007669"/>
    <property type="project" value="UniProtKB-EC"/>
</dbReference>
<dbReference type="GO" id="GO:0004425">
    <property type="term" value="F:indole-3-glycerol-phosphate synthase activity"/>
    <property type="evidence" value="ECO:0007669"/>
    <property type="project" value="UniProtKB-EC"/>
</dbReference>
<evidence type="ECO:0000259" key="18">
    <source>
        <dbReference type="Pfam" id="PF00697"/>
    </source>
</evidence>
<keyword evidence="20" id="KW-1185">Reference proteome</keyword>
<comment type="catalytic activity">
    <reaction evidence="1 16">
        <text>N-(5-phospho-beta-D-ribosyl)anthranilate = 1-(2-carboxyphenylamino)-1-deoxy-D-ribulose 5-phosphate</text>
        <dbReference type="Rhea" id="RHEA:21540"/>
        <dbReference type="ChEBI" id="CHEBI:18277"/>
        <dbReference type="ChEBI" id="CHEBI:58613"/>
        <dbReference type="EC" id="5.3.1.24"/>
    </reaction>
</comment>
<dbReference type="InterPro" id="IPR013785">
    <property type="entry name" value="Aldolase_TIM"/>
</dbReference>
<keyword evidence="11 16" id="KW-0413">Isomerase</keyword>
<comment type="catalytic activity">
    <reaction evidence="2 15">
        <text>1-(2-carboxyphenylamino)-1-deoxy-D-ribulose 5-phosphate + H(+) = (1S,2R)-1-C-(indol-3-yl)glycerol 3-phosphate + CO2 + H2O</text>
        <dbReference type="Rhea" id="RHEA:23476"/>
        <dbReference type="ChEBI" id="CHEBI:15377"/>
        <dbReference type="ChEBI" id="CHEBI:15378"/>
        <dbReference type="ChEBI" id="CHEBI:16526"/>
        <dbReference type="ChEBI" id="CHEBI:58613"/>
        <dbReference type="ChEBI" id="CHEBI:58866"/>
        <dbReference type="EC" id="4.1.1.48"/>
    </reaction>
</comment>
<evidence type="ECO:0000259" key="17">
    <source>
        <dbReference type="Pfam" id="PF00218"/>
    </source>
</evidence>
<evidence type="ECO:0000256" key="14">
    <source>
        <dbReference type="ARBA" id="ARBA00025592"/>
    </source>
</evidence>
<dbReference type="EMBL" id="CP073587">
    <property type="protein sequence ID" value="QUN07161.1"/>
    <property type="molecule type" value="Genomic_DNA"/>
</dbReference>
<evidence type="ECO:0000256" key="9">
    <source>
        <dbReference type="ARBA" id="ARBA00022822"/>
    </source>
</evidence>
<dbReference type="PROSITE" id="PS00614">
    <property type="entry name" value="IGPS"/>
    <property type="match status" value="1"/>
</dbReference>
<evidence type="ECO:0000256" key="6">
    <source>
        <dbReference type="ARBA" id="ARBA00009847"/>
    </source>
</evidence>
<dbReference type="EC" id="5.3.1.24" evidence="16"/>
<feature type="domain" description="Indole-3-glycerol phosphate synthase" evidence="17">
    <location>
        <begin position="5"/>
        <end position="250"/>
    </location>
</feature>
<evidence type="ECO:0000256" key="2">
    <source>
        <dbReference type="ARBA" id="ARBA00001633"/>
    </source>
</evidence>
<dbReference type="CDD" id="cd00405">
    <property type="entry name" value="PRAI"/>
    <property type="match status" value="1"/>
</dbReference>